<dbReference type="InterPro" id="IPR002933">
    <property type="entry name" value="Peptidase_M20"/>
</dbReference>
<dbReference type="Proteomes" id="UP000469185">
    <property type="component" value="Unassembled WGS sequence"/>
</dbReference>
<sequence length="398" mass="41949">MTTPLLEAAQALAERTIAFRRALHQHPEIGLHLPVTRQAVLDELADLGLTLRMSDTTSAVVAELDGAHPGPTLILRGDMDALPLREDTGLPFASRIDGAMHACGHDTHVAMLAGAARLLAAKRDELAGRVLFFFQPGEEGEHGARFALEEGLLDDPDVVGAFALHITTQFPSGEIHIRPGPTMAAADTFELVLTGRGGHASAPHRALDPVPAACEIVTALQAAITRRVNVFDPAVLTVGRVSAGTTSNVIPATAEIEGTIRTFSARTRDEAHRQLRSVAEGVAAAHGLRVELEIVQGYPVTINDAAFSATVREVAAALLGEQRSAELAEPLMGAEDFSYVLERYPGAMAFLGACPPGIDPQHAPANHSNLVVFDEAALSSGVAMYAGVALDRLRPGSP</sequence>
<protein>
    <submittedName>
        <fullName evidence="5">Amidohydrolase</fullName>
    </submittedName>
</protein>
<accession>A0A6N9YH08</accession>
<comment type="similarity">
    <text evidence="1">Belongs to the peptidase M20 family.</text>
</comment>
<dbReference type="InterPro" id="IPR017439">
    <property type="entry name" value="Amidohydrolase"/>
</dbReference>
<keyword evidence="3" id="KW-0479">Metal-binding</keyword>
<name>A0A6N9YH08_9ACTN</name>
<evidence type="ECO:0000313" key="5">
    <source>
        <dbReference type="EMBL" id="NED94341.1"/>
    </source>
</evidence>
<reference evidence="5 6" key="1">
    <citation type="submission" date="2020-02" db="EMBL/GenBank/DDBJ databases">
        <authorList>
            <person name="Li X.-J."/>
            <person name="Feng X.-M."/>
        </authorList>
    </citation>
    <scope>NUCLEOTIDE SEQUENCE [LARGE SCALE GENOMIC DNA]</scope>
    <source>
        <strain evidence="5 6">CGMCC 4.7225</strain>
    </source>
</reference>
<gene>
    <name evidence="5" type="ORF">G1H11_03345</name>
</gene>
<dbReference type="GO" id="GO:0046872">
    <property type="term" value="F:metal ion binding"/>
    <property type="evidence" value="ECO:0007669"/>
    <property type="project" value="UniProtKB-KW"/>
</dbReference>
<feature type="binding site" evidence="3">
    <location>
        <position position="165"/>
    </location>
    <ligand>
        <name>Mn(2+)</name>
        <dbReference type="ChEBI" id="CHEBI:29035"/>
        <label>2</label>
    </ligand>
</feature>
<keyword evidence="2 5" id="KW-0378">Hydrolase</keyword>
<evidence type="ECO:0000256" key="1">
    <source>
        <dbReference type="ARBA" id="ARBA00006153"/>
    </source>
</evidence>
<dbReference type="InterPro" id="IPR036264">
    <property type="entry name" value="Bact_exopeptidase_dim_dom"/>
</dbReference>
<dbReference type="SUPFAM" id="SSF55031">
    <property type="entry name" value="Bacterial exopeptidase dimerisation domain"/>
    <property type="match status" value="1"/>
</dbReference>
<evidence type="ECO:0000256" key="2">
    <source>
        <dbReference type="ARBA" id="ARBA00022801"/>
    </source>
</evidence>
<dbReference type="SUPFAM" id="SSF53187">
    <property type="entry name" value="Zn-dependent exopeptidases"/>
    <property type="match status" value="1"/>
</dbReference>
<evidence type="ECO:0000259" key="4">
    <source>
        <dbReference type="Pfam" id="PF07687"/>
    </source>
</evidence>
<comment type="caution">
    <text evidence="5">The sequence shown here is derived from an EMBL/GenBank/DDBJ whole genome shotgun (WGS) entry which is preliminary data.</text>
</comment>
<feature type="binding site" evidence="3">
    <location>
        <position position="103"/>
    </location>
    <ligand>
        <name>Mn(2+)</name>
        <dbReference type="ChEBI" id="CHEBI:29035"/>
        <label>2</label>
    </ligand>
</feature>
<organism evidence="5 6">
    <name type="scientific">Phytoactinopolyspora alkaliphila</name>
    <dbReference type="NCBI Taxonomy" id="1783498"/>
    <lineage>
        <taxon>Bacteria</taxon>
        <taxon>Bacillati</taxon>
        <taxon>Actinomycetota</taxon>
        <taxon>Actinomycetes</taxon>
        <taxon>Jiangellales</taxon>
        <taxon>Jiangellaceae</taxon>
        <taxon>Phytoactinopolyspora</taxon>
    </lineage>
</organism>
<dbReference type="NCBIfam" id="TIGR01891">
    <property type="entry name" value="amidohydrolases"/>
    <property type="match status" value="1"/>
</dbReference>
<dbReference type="PANTHER" id="PTHR11014:SF63">
    <property type="entry name" value="METALLOPEPTIDASE, PUTATIVE (AFU_ORTHOLOGUE AFUA_6G09600)-RELATED"/>
    <property type="match status" value="1"/>
</dbReference>
<dbReference type="PANTHER" id="PTHR11014">
    <property type="entry name" value="PEPTIDASE M20 FAMILY MEMBER"/>
    <property type="match status" value="1"/>
</dbReference>
<comment type="cofactor">
    <cofactor evidence="3">
        <name>Mn(2+)</name>
        <dbReference type="ChEBI" id="CHEBI:29035"/>
    </cofactor>
    <text evidence="3">The Mn(2+) ion enhances activity.</text>
</comment>
<dbReference type="PIRSF" id="PIRSF005962">
    <property type="entry name" value="Pept_M20D_amidohydro"/>
    <property type="match status" value="1"/>
</dbReference>
<dbReference type="FunFam" id="3.30.70.360:FF:000014">
    <property type="entry name" value="N-acyl-L-amino acid amidohydrolase"/>
    <property type="match status" value="1"/>
</dbReference>
<dbReference type="GO" id="GO:0016787">
    <property type="term" value="F:hydrolase activity"/>
    <property type="evidence" value="ECO:0007669"/>
    <property type="project" value="UniProtKB-KW"/>
</dbReference>
<dbReference type="RefSeq" id="WP_163816093.1">
    <property type="nucleotide sequence ID" value="NZ_JAAGOB010000002.1"/>
</dbReference>
<dbReference type="Gene3D" id="3.30.70.360">
    <property type="match status" value="1"/>
</dbReference>
<dbReference type="EMBL" id="JAAGOB010000002">
    <property type="protein sequence ID" value="NED94341.1"/>
    <property type="molecule type" value="Genomic_DNA"/>
</dbReference>
<dbReference type="Pfam" id="PF01546">
    <property type="entry name" value="Peptidase_M20"/>
    <property type="match status" value="1"/>
</dbReference>
<feature type="domain" description="Peptidase M20 dimerisation" evidence="4">
    <location>
        <begin position="188"/>
        <end position="281"/>
    </location>
</feature>
<dbReference type="InterPro" id="IPR011650">
    <property type="entry name" value="Peptidase_M20_dimer"/>
</dbReference>
<feature type="binding site" evidence="3">
    <location>
        <position position="105"/>
    </location>
    <ligand>
        <name>Mn(2+)</name>
        <dbReference type="ChEBI" id="CHEBI:29035"/>
        <label>2</label>
    </ligand>
</feature>
<feature type="binding site" evidence="3">
    <location>
        <position position="367"/>
    </location>
    <ligand>
        <name>Mn(2+)</name>
        <dbReference type="ChEBI" id="CHEBI:29035"/>
        <label>2</label>
    </ligand>
</feature>
<dbReference type="Gene3D" id="3.40.630.10">
    <property type="entry name" value="Zn peptidases"/>
    <property type="match status" value="1"/>
</dbReference>
<dbReference type="AlphaFoldDB" id="A0A6N9YH08"/>
<evidence type="ECO:0000313" key="6">
    <source>
        <dbReference type="Proteomes" id="UP000469185"/>
    </source>
</evidence>
<feature type="binding site" evidence="3">
    <location>
        <position position="139"/>
    </location>
    <ligand>
        <name>Mn(2+)</name>
        <dbReference type="ChEBI" id="CHEBI:29035"/>
        <label>2</label>
    </ligand>
</feature>
<dbReference type="Pfam" id="PF07687">
    <property type="entry name" value="M20_dimer"/>
    <property type="match status" value="1"/>
</dbReference>
<dbReference type="CDD" id="cd03886">
    <property type="entry name" value="M20_Acy1"/>
    <property type="match status" value="1"/>
</dbReference>
<keyword evidence="6" id="KW-1185">Reference proteome</keyword>
<evidence type="ECO:0000256" key="3">
    <source>
        <dbReference type="PIRSR" id="PIRSR005962-1"/>
    </source>
</evidence>
<keyword evidence="3" id="KW-0464">Manganese</keyword>
<proteinExistence type="inferred from homology"/>